<dbReference type="AlphaFoldDB" id="A0A3B0U9K6"/>
<accession>A0A3B0U9K6</accession>
<dbReference type="InterPro" id="IPR036249">
    <property type="entry name" value="Thioredoxin-like_sf"/>
</dbReference>
<dbReference type="EMBL" id="UOEQ01000135">
    <property type="protein sequence ID" value="VAW17404.1"/>
    <property type="molecule type" value="Genomic_DNA"/>
</dbReference>
<sequence>MKNRVLLLLVLVIGVFSNIGVALSEEIKTRPKAVVELFTSQGCSACPPADEIFLELTGRSDILALSYHVDYWDYIGWVDTFGNPENSDLQRSYAASLGNARVYTPQMVINGAMDVVGSRRDEVESGIDAGNLPVIVDLSYSGGLLEVKIPGNLSGNESVVYLVTFRSRAEVAIMRGENRGKFITYAQIVTSRQIIGMWDPQKGAQLVLPMVELLDGDNDGVVIMVQQQTDGNPGPILGASLFQM</sequence>
<organism evidence="1">
    <name type="scientific">hydrothermal vent metagenome</name>
    <dbReference type="NCBI Taxonomy" id="652676"/>
    <lineage>
        <taxon>unclassified sequences</taxon>
        <taxon>metagenomes</taxon>
        <taxon>ecological metagenomes</taxon>
    </lineage>
</organism>
<name>A0A3B0U9K6_9ZZZZ</name>
<dbReference type="Pfam" id="PF06764">
    <property type="entry name" value="DUF1223"/>
    <property type="match status" value="1"/>
</dbReference>
<dbReference type="InterPro" id="IPR010634">
    <property type="entry name" value="DUF1223"/>
</dbReference>
<evidence type="ECO:0008006" key="2">
    <source>
        <dbReference type="Google" id="ProtNLM"/>
    </source>
</evidence>
<dbReference type="PANTHER" id="PTHR36057">
    <property type="match status" value="1"/>
</dbReference>
<dbReference type="SUPFAM" id="SSF52833">
    <property type="entry name" value="Thioredoxin-like"/>
    <property type="match status" value="1"/>
</dbReference>
<gene>
    <name evidence="1" type="ORF">MNBD_ALPHA11-1516</name>
</gene>
<evidence type="ECO:0000313" key="1">
    <source>
        <dbReference type="EMBL" id="VAW17404.1"/>
    </source>
</evidence>
<protein>
    <recommendedName>
        <fullName evidence="2">DUF1223 domain-containing protein</fullName>
    </recommendedName>
</protein>
<dbReference type="PANTHER" id="PTHR36057:SF1">
    <property type="entry name" value="LIPOPROTEIN LIPID ATTACHMENT SITE-LIKE PROTEIN, PUTATIVE (DUF1223)-RELATED"/>
    <property type="match status" value="1"/>
</dbReference>
<proteinExistence type="predicted"/>
<reference evidence="1" key="1">
    <citation type="submission" date="2018-06" db="EMBL/GenBank/DDBJ databases">
        <authorList>
            <person name="Zhirakovskaya E."/>
        </authorList>
    </citation>
    <scope>NUCLEOTIDE SEQUENCE</scope>
</reference>